<dbReference type="InterPro" id="IPR036876">
    <property type="entry name" value="UVR_dom_sf"/>
</dbReference>
<comment type="subcellular location">
    <subcellularLocation>
        <location evidence="6">Cytoplasm</location>
    </subcellularLocation>
</comment>
<reference evidence="10 11" key="2">
    <citation type="submission" date="2018-03" db="EMBL/GenBank/DDBJ databases">
        <title>The ancient ancestry and fast evolution of plastids.</title>
        <authorList>
            <person name="Moore K.R."/>
            <person name="Magnabosco C."/>
            <person name="Momper L."/>
            <person name="Gold D.A."/>
            <person name="Bosak T."/>
            <person name="Fournier G.P."/>
        </authorList>
    </citation>
    <scope>NUCLEOTIDE SEQUENCE [LARGE SCALE GENOMIC DNA]</scope>
    <source>
        <strain evidence="10 11">CCAP 1448/3</strain>
    </source>
</reference>
<dbReference type="Pfam" id="PF22920">
    <property type="entry name" value="UvrC_RNaseH"/>
    <property type="match status" value="1"/>
</dbReference>
<evidence type="ECO:0000259" key="7">
    <source>
        <dbReference type="PROSITE" id="PS50151"/>
    </source>
</evidence>
<keyword evidence="1 6" id="KW-0963">Cytoplasm</keyword>
<evidence type="ECO:0000256" key="1">
    <source>
        <dbReference type="ARBA" id="ARBA00022490"/>
    </source>
</evidence>
<keyword evidence="2 6" id="KW-0227">DNA damage</keyword>
<dbReference type="Pfam" id="PF02151">
    <property type="entry name" value="UVR"/>
    <property type="match status" value="1"/>
</dbReference>
<keyword evidence="5 6" id="KW-0234">DNA repair</keyword>
<dbReference type="Gene3D" id="3.40.1440.10">
    <property type="entry name" value="GIY-YIG endonuclease"/>
    <property type="match status" value="1"/>
</dbReference>
<dbReference type="SUPFAM" id="SSF46600">
    <property type="entry name" value="C-terminal UvrC-binding domain of UvrB"/>
    <property type="match status" value="1"/>
</dbReference>
<evidence type="ECO:0000256" key="5">
    <source>
        <dbReference type="ARBA" id="ARBA00023204"/>
    </source>
</evidence>
<evidence type="ECO:0000313" key="10">
    <source>
        <dbReference type="EMBL" id="PSB04233.1"/>
    </source>
</evidence>
<evidence type="ECO:0000259" key="8">
    <source>
        <dbReference type="PROSITE" id="PS50164"/>
    </source>
</evidence>
<keyword evidence="6" id="KW-0742">SOS response</keyword>
<feature type="domain" description="UVR" evidence="7">
    <location>
        <begin position="212"/>
        <end position="247"/>
    </location>
</feature>
<feature type="domain" description="GIY-YIG" evidence="8">
    <location>
        <begin position="23"/>
        <end position="102"/>
    </location>
</feature>
<dbReference type="HAMAP" id="MF_00203">
    <property type="entry name" value="UvrC"/>
    <property type="match status" value="1"/>
</dbReference>
<reference evidence="10 11" key="1">
    <citation type="submission" date="2018-02" db="EMBL/GenBank/DDBJ databases">
        <authorList>
            <person name="Cohen D.B."/>
            <person name="Kent A.D."/>
        </authorList>
    </citation>
    <scope>NUCLEOTIDE SEQUENCE [LARGE SCALE GENOMIC DNA]</scope>
    <source>
        <strain evidence="10 11">CCAP 1448/3</strain>
    </source>
</reference>
<dbReference type="InterPro" id="IPR035901">
    <property type="entry name" value="GIY-YIG_endonuc_sf"/>
</dbReference>
<dbReference type="Gene3D" id="4.10.860.10">
    <property type="entry name" value="UVR domain"/>
    <property type="match status" value="1"/>
</dbReference>
<protein>
    <recommendedName>
        <fullName evidence="6">UvrABC system protein C</fullName>
        <shortName evidence="6">Protein UvrC</shortName>
    </recommendedName>
    <alternativeName>
        <fullName evidence="6">Excinuclease ABC subunit C</fullName>
    </alternativeName>
</protein>
<dbReference type="GO" id="GO:0009432">
    <property type="term" value="P:SOS response"/>
    <property type="evidence" value="ECO:0007669"/>
    <property type="project" value="UniProtKB-UniRule"/>
</dbReference>
<dbReference type="Proteomes" id="UP000238762">
    <property type="component" value="Unassembled WGS sequence"/>
</dbReference>
<dbReference type="FunFam" id="3.40.1440.10:FF:000001">
    <property type="entry name" value="UvrABC system protein C"/>
    <property type="match status" value="1"/>
</dbReference>
<keyword evidence="11" id="KW-1185">Reference proteome</keyword>
<comment type="subunit">
    <text evidence="6">Interacts with UvrB in an incision complex.</text>
</comment>
<dbReference type="NCBIfam" id="NF001824">
    <property type="entry name" value="PRK00558.1-5"/>
    <property type="match status" value="1"/>
</dbReference>
<evidence type="ECO:0000256" key="2">
    <source>
        <dbReference type="ARBA" id="ARBA00022763"/>
    </source>
</evidence>
<dbReference type="Pfam" id="PF01541">
    <property type="entry name" value="GIY-YIG"/>
    <property type="match status" value="1"/>
</dbReference>
<comment type="caution">
    <text evidence="10">The sequence shown here is derived from an EMBL/GenBank/DDBJ whole genome shotgun (WGS) entry which is preliminary data.</text>
</comment>
<dbReference type="PANTHER" id="PTHR30562:SF1">
    <property type="entry name" value="UVRABC SYSTEM PROTEIN C"/>
    <property type="match status" value="1"/>
</dbReference>
<dbReference type="PROSITE" id="PS50151">
    <property type="entry name" value="UVR"/>
    <property type="match status" value="1"/>
</dbReference>
<comment type="similarity">
    <text evidence="6">Belongs to the UvrC family.</text>
</comment>
<dbReference type="OrthoDB" id="9804933at2"/>
<evidence type="ECO:0000256" key="4">
    <source>
        <dbReference type="ARBA" id="ARBA00022881"/>
    </source>
</evidence>
<keyword evidence="4 6" id="KW-0267">Excision nuclease</keyword>
<dbReference type="Gene3D" id="1.10.150.20">
    <property type="entry name" value="5' to 3' exonuclease, C-terminal subdomain"/>
    <property type="match status" value="1"/>
</dbReference>
<dbReference type="GO" id="GO:0003677">
    <property type="term" value="F:DNA binding"/>
    <property type="evidence" value="ECO:0007669"/>
    <property type="project" value="UniProtKB-UniRule"/>
</dbReference>
<feature type="domain" description="UvrC family homology region profile" evidence="9">
    <location>
        <begin position="265"/>
        <end position="507"/>
    </location>
</feature>
<accession>A0A2T1C7V8</accession>
<dbReference type="CDD" id="cd10434">
    <property type="entry name" value="GIY-YIG_UvrC_Cho"/>
    <property type="match status" value="1"/>
</dbReference>
<dbReference type="SUPFAM" id="SSF82771">
    <property type="entry name" value="GIY-YIG endonuclease"/>
    <property type="match status" value="1"/>
</dbReference>
<dbReference type="Pfam" id="PF08459">
    <property type="entry name" value="UvrC_RNaseH_dom"/>
    <property type="match status" value="1"/>
</dbReference>
<dbReference type="GO" id="GO:0009381">
    <property type="term" value="F:excinuclease ABC activity"/>
    <property type="evidence" value="ECO:0007669"/>
    <property type="project" value="UniProtKB-UniRule"/>
</dbReference>
<dbReference type="InterPro" id="IPR050066">
    <property type="entry name" value="UvrABC_protein_C"/>
</dbReference>
<dbReference type="InterPro" id="IPR004791">
    <property type="entry name" value="UvrC"/>
</dbReference>
<dbReference type="PROSITE" id="PS50164">
    <property type="entry name" value="GIY_YIG"/>
    <property type="match status" value="1"/>
</dbReference>
<name>A0A2T1C7V8_9CYAN</name>
<dbReference type="InterPro" id="IPR038476">
    <property type="entry name" value="UvrC_RNase_H_dom_sf"/>
</dbReference>
<evidence type="ECO:0000256" key="3">
    <source>
        <dbReference type="ARBA" id="ARBA00022769"/>
    </source>
</evidence>
<dbReference type="InterPro" id="IPR047296">
    <property type="entry name" value="GIY-YIG_UvrC_Cho"/>
</dbReference>
<dbReference type="AlphaFoldDB" id="A0A2T1C7V8"/>
<evidence type="ECO:0000259" key="9">
    <source>
        <dbReference type="PROSITE" id="PS50165"/>
    </source>
</evidence>
<comment type="function">
    <text evidence="6">The UvrABC repair system catalyzes the recognition and processing of DNA lesions. UvrC both incises the 5' and 3' sides of the lesion. The N-terminal half is responsible for the 3' incision and the C-terminal half is responsible for the 5' incision.</text>
</comment>
<dbReference type="SMART" id="SM00465">
    <property type="entry name" value="GIYc"/>
    <property type="match status" value="1"/>
</dbReference>
<proteinExistence type="inferred from homology"/>
<dbReference type="NCBIfam" id="TIGR00194">
    <property type="entry name" value="uvrC"/>
    <property type="match status" value="1"/>
</dbReference>
<keyword evidence="3 6" id="KW-0228">DNA excision</keyword>
<evidence type="ECO:0000256" key="6">
    <source>
        <dbReference type="HAMAP-Rule" id="MF_00203"/>
    </source>
</evidence>
<dbReference type="EMBL" id="PVWJ01000016">
    <property type="protein sequence ID" value="PSB04233.1"/>
    <property type="molecule type" value="Genomic_DNA"/>
</dbReference>
<dbReference type="InterPro" id="IPR000305">
    <property type="entry name" value="GIY-YIG_endonuc"/>
</dbReference>
<dbReference type="InterPro" id="IPR010994">
    <property type="entry name" value="RuvA_2-like"/>
</dbReference>
<dbReference type="InterPro" id="IPR041663">
    <property type="entry name" value="DisA/LigA_HHH"/>
</dbReference>
<dbReference type="InterPro" id="IPR001943">
    <property type="entry name" value="UVR_dom"/>
</dbReference>
<gene>
    <name evidence="6" type="primary">uvrC</name>
    <name evidence="10" type="ORF">C7B64_05065</name>
</gene>
<dbReference type="PANTHER" id="PTHR30562">
    <property type="entry name" value="UVRC/OXIDOREDUCTASE"/>
    <property type="match status" value="1"/>
</dbReference>
<dbReference type="Gene3D" id="3.30.420.340">
    <property type="entry name" value="UvrC, RNAse H endonuclease domain"/>
    <property type="match status" value="1"/>
</dbReference>
<dbReference type="SUPFAM" id="SSF47781">
    <property type="entry name" value="RuvA domain 2-like"/>
    <property type="match status" value="1"/>
</dbReference>
<dbReference type="GO" id="GO:0006289">
    <property type="term" value="P:nucleotide-excision repair"/>
    <property type="evidence" value="ECO:0007669"/>
    <property type="project" value="UniProtKB-UniRule"/>
</dbReference>
<dbReference type="SMART" id="SM00278">
    <property type="entry name" value="HhH1"/>
    <property type="match status" value="2"/>
</dbReference>
<dbReference type="InterPro" id="IPR003583">
    <property type="entry name" value="Hlx-hairpin-Hlx_DNA-bd_motif"/>
</dbReference>
<sequence length="636" mass="73039">MMNTVLLVQDLELLEARLREIPAEPGVYLMRDRQSNLLYIGKSKKLRSRVRSYFRDSQHLSPRIAMMVQKVAEIEFIVTDTEAEALALEANLIKQHLPYFNILLKDDKKYPYILITWSEEYPRIFITRNRRLGKAKDRYYGPYTDARLLRNTLHLVKRIFPLRQRPQPLFKDRPCLNYDIGRCPGVCQQLISSADYHQIVQKVAMIFQGRSEELIDTLTQQMESASAELNFEQAAILRDRINGLKSLTAEQKVSLPDDTVSRDAVALAADNQKACVQLFQIRAGKLVGRLGFVAQIPESDRHSNNIDSGAILQRVLEEHYQNVEPVEIPAEIIVQSELPEAEFLTAFLTERKRTKVKIIAPQRQAKAEFLEMVERNAEYELARLQKQENANTQSLEDLASILDLPELPRRIEGYDISHIQGSNAVASQVVFIDGLPAKQYYRHYKIKNPDITIGHSDDFASLAEVIGRRFRKYIEDPNLPRLDNPDFPDLVMIDGGKGQLSAVVSILQKMNLLADLRVVSLAKQREEIFLPGESFPLETDAEQPGIQLLRRLRDEAHRFAVTFHRQQRSDKLKRSRLDEIPGLGFHRQKQLLAHFRSIDYIREATLEQLTKAPGIGPKLAQEIYDYFHPESRAIGV</sequence>
<evidence type="ECO:0000313" key="11">
    <source>
        <dbReference type="Proteomes" id="UP000238762"/>
    </source>
</evidence>
<dbReference type="GO" id="GO:0009380">
    <property type="term" value="C:excinuclease repair complex"/>
    <property type="evidence" value="ECO:0007669"/>
    <property type="project" value="InterPro"/>
</dbReference>
<dbReference type="PROSITE" id="PS50165">
    <property type="entry name" value="UVRC"/>
    <property type="match status" value="1"/>
</dbReference>
<dbReference type="InterPro" id="IPR001162">
    <property type="entry name" value="UvrC_RNase_H_dom"/>
</dbReference>
<dbReference type="RefSeq" id="WP_106287575.1">
    <property type="nucleotide sequence ID" value="NZ_CAWNTC010000212.1"/>
</dbReference>
<dbReference type="GO" id="GO:0005737">
    <property type="term" value="C:cytoplasm"/>
    <property type="evidence" value="ECO:0007669"/>
    <property type="project" value="UniProtKB-SubCell"/>
</dbReference>
<dbReference type="Pfam" id="PF12826">
    <property type="entry name" value="HHH_2"/>
    <property type="match status" value="1"/>
</dbReference>
<organism evidence="10 11">
    <name type="scientific">Merismopedia glauca CCAP 1448/3</name>
    <dbReference type="NCBI Taxonomy" id="1296344"/>
    <lineage>
        <taxon>Bacteria</taxon>
        <taxon>Bacillati</taxon>
        <taxon>Cyanobacteriota</taxon>
        <taxon>Cyanophyceae</taxon>
        <taxon>Synechococcales</taxon>
        <taxon>Merismopediaceae</taxon>
        <taxon>Merismopedia</taxon>
    </lineage>
</organism>